<dbReference type="InterPro" id="IPR044149">
    <property type="entry name" value="Nitrilases_CHs"/>
</dbReference>
<evidence type="ECO:0000313" key="3">
    <source>
        <dbReference type="EMBL" id="SHH09138.1"/>
    </source>
</evidence>
<evidence type="ECO:0000313" key="4">
    <source>
        <dbReference type="Proteomes" id="UP000184032"/>
    </source>
</evidence>
<dbReference type="InterPro" id="IPR036526">
    <property type="entry name" value="C-N_Hydrolase_sf"/>
</dbReference>
<evidence type="ECO:0000259" key="2">
    <source>
        <dbReference type="PROSITE" id="PS50263"/>
    </source>
</evidence>
<dbReference type="PANTHER" id="PTHR46044">
    <property type="entry name" value="NITRILASE"/>
    <property type="match status" value="1"/>
</dbReference>
<gene>
    <name evidence="3" type="ORF">SAMN02745245_00505</name>
</gene>
<dbReference type="InterPro" id="IPR003010">
    <property type="entry name" value="C-N_Hydrolase"/>
</dbReference>
<protein>
    <submittedName>
        <fullName evidence="3">Nitrilase</fullName>
    </submittedName>
</protein>
<dbReference type="STRING" id="1120995.SAMN02745245_00505"/>
<dbReference type="AlphaFoldDB" id="A0A1M5Q561"/>
<sequence>MKDVRENCRVALVQASPVLFDKDATVKKTISLIEEAGDKGADIIIFPESFIPCYPRGFSYGFVVGSRTMEGREDWKIFYDNSVVVPSKDTDEIGKAAKKVGAYVGIGITERDSRNCTLYCTFLIFGPTGEIVGKHRKMKPTGSERLIWGDGHSDSITTVDTEFGTMGSLICWENYMPLARAALYERGVSIYLAPTADNREEWQITMRHIALEGRCFVIGCNQYVNKSMYPNIFNYQSDLDDLPEELCPGGSCIVNPFGKYVVEPIWNREEIAYADLDLGQVPLSRMDFDPSGHYARPDVLELIVHDN</sequence>
<keyword evidence="4" id="KW-1185">Reference proteome</keyword>
<dbReference type="Gene3D" id="3.60.110.10">
    <property type="entry name" value="Carbon-nitrogen hydrolase"/>
    <property type="match status" value="1"/>
</dbReference>
<accession>A0A1M5Q561</accession>
<organism evidence="3 4">
    <name type="scientific">Anaerosphaera aminiphila DSM 21120</name>
    <dbReference type="NCBI Taxonomy" id="1120995"/>
    <lineage>
        <taxon>Bacteria</taxon>
        <taxon>Bacillati</taxon>
        <taxon>Bacillota</taxon>
        <taxon>Tissierellia</taxon>
        <taxon>Tissierellales</taxon>
        <taxon>Peptoniphilaceae</taxon>
        <taxon>Anaerosphaera</taxon>
    </lineage>
</organism>
<dbReference type="Proteomes" id="UP000184032">
    <property type="component" value="Unassembled WGS sequence"/>
</dbReference>
<dbReference type="EMBL" id="FQXI01000002">
    <property type="protein sequence ID" value="SHH09138.1"/>
    <property type="molecule type" value="Genomic_DNA"/>
</dbReference>
<dbReference type="RefSeq" id="WP_073183449.1">
    <property type="nucleotide sequence ID" value="NZ_FQXI01000002.1"/>
</dbReference>
<reference evidence="3 4" key="1">
    <citation type="submission" date="2016-11" db="EMBL/GenBank/DDBJ databases">
        <authorList>
            <person name="Jaros S."/>
            <person name="Januszkiewicz K."/>
            <person name="Wedrychowicz H."/>
        </authorList>
    </citation>
    <scope>NUCLEOTIDE SEQUENCE [LARGE SCALE GENOMIC DNA]</scope>
    <source>
        <strain evidence="3 4">DSM 21120</strain>
    </source>
</reference>
<proteinExistence type="inferred from homology"/>
<name>A0A1M5Q561_9FIRM</name>
<feature type="domain" description="CN hydrolase" evidence="2">
    <location>
        <begin position="8"/>
        <end position="278"/>
    </location>
</feature>
<dbReference type="PROSITE" id="PS50263">
    <property type="entry name" value="CN_HYDROLASE"/>
    <property type="match status" value="1"/>
</dbReference>
<dbReference type="OrthoDB" id="9811121at2"/>
<evidence type="ECO:0000256" key="1">
    <source>
        <dbReference type="ARBA" id="ARBA00008129"/>
    </source>
</evidence>
<dbReference type="SUPFAM" id="SSF56317">
    <property type="entry name" value="Carbon-nitrogen hydrolase"/>
    <property type="match status" value="1"/>
</dbReference>
<dbReference type="PANTHER" id="PTHR46044:SF1">
    <property type="entry name" value="CN HYDROLASE DOMAIN-CONTAINING PROTEIN"/>
    <property type="match status" value="1"/>
</dbReference>
<dbReference type="CDD" id="cd07564">
    <property type="entry name" value="nitrilases_CHs"/>
    <property type="match status" value="1"/>
</dbReference>
<dbReference type="Pfam" id="PF00795">
    <property type="entry name" value="CN_hydrolase"/>
    <property type="match status" value="1"/>
</dbReference>
<comment type="similarity">
    <text evidence="1">Belongs to the carbon-nitrogen hydrolase superfamily. Nitrilase family.</text>
</comment>
<dbReference type="GO" id="GO:0003824">
    <property type="term" value="F:catalytic activity"/>
    <property type="evidence" value="ECO:0007669"/>
    <property type="project" value="InterPro"/>
</dbReference>